<keyword evidence="1" id="KW-0472">Membrane</keyword>
<proteinExistence type="predicted"/>
<dbReference type="Pfam" id="PF20237">
    <property type="entry name" value="DUF6594"/>
    <property type="match status" value="1"/>
</dbReference>
<feature type="transmembrane region" description="Helical" evidence="1">
    <location>
        <begin position="381"/>
        <end position="404"/>
    </location>
</feature>
<feature type="transmembrane region" description="Helical" evidence="1">
    <location>
        <begin position="410"/>
        <end position="430"/>
    </location>
</feature>
<accession>A0A6A6U870</accession>
<name>A0A6A6U870_9PEZI</name>
<dbReference type="PANTHER" id="PTHR34502:SF3">
    <property type="entry name" value="DUF6594 DOMAIN-CONTAINING PROTEIN"/>
    <property type="match status" value="1"/>
</dbReference>
<keyword evidence="4" id="KW-1185">Reference proteome</keyword>
<evidence type="ECO:0000259" key="2">
    <source>
        <dbReference type="Pfam" id="PF20237"/>
    </source>
</evidence>
<dbReference type="OrthoDB" id="3533814at2759"/>
<evidence type="ECO:0000313" key="3">
    <source>
        <dbReference type="EMBL" id="KAF2668459.1"/>
    </source>
</evidence>
<dbReference type="PANTHER" id="PTHR34502">
    <property type="entry name" value="DUF6594 DOMAIN-CONTAINING PROTEIN-RELATED"/>
    <property type="match status" value="1"/>
</dbReference>
<feature type="domain" description="DUF6594" evidence="2">
    <location>
        <begin position="129"/>
        <end position="422"/>
    </location>
</feature>
<reference evidence="3" key="1">
    <citation type="journal article" date="2020" name="Stud. Mycol.">
        <title>101 Dothideomycetes genomes: a test case for predicting lifestyles and emergence of pathogens.</title>
        <authorList>
            <person name="Haridas S."/>
            <person name="Albert R."/>
            <person name="Binder M."/>
            <person name="Bloem J."/>
            <person name="Labutti K."/>
            <person name="Salamov A."/>
            <person name="Andreopoulos B."/>
            <person name="Baker S."/>
            <person name="Barry K."/>
            <person name="Bills G."/>
            <person name="Bluhm B."/>
            <person name="Cannon C."/>
            <person name="Castanera R."/>
            <person name="Culley D."/>
            <person name="Daum C."/>
            <person name="Ezra D."/>
            <person name="Gonzalez J."/>
            <person name="Henrissat B."/>
            <person name="Kuo A."/>
            <person name="Liang C."/>
            <person name="Lipzen A."/>
            <person name="Lutzoni F."/>
            <person name="Magnuson J."/>
            <person name="Mondo S."/>
            <person name="Nolan M."/>
            <person name="Ohm R."/>
            <person name="Pangilinan J."/>
            <person name="Park H.-J."/>
            <person name="Ramirez L."/>
            <person name="Alfaro M."/>
            <person name="Sun H."/>
            <person name="Tritt A."/>
            <person name="Yoshinaga Y."/>
            <person name="Zwiers L.-H."/>
            <person name="Turgeon B."/>
            <person name="Goodwin S."/>
            <person name="Spatafora J."/>
            <person name="Crous P."/>
            <person name="Grigoriev I."/>
        </authorList>
    </citation>
    <scope>NUCLEOTIDE SEQUENCE</scope>
    <source>
        <strain evidence="3">CBS 115976</strain>
    </source>
</reference>
<gene>
    <name evidence="3" type="ORF">BT63DRAFT_456100</name>
</gene>
<dbReference type="Proteomes" id="UP000799302">
    <property type="component" value="Unassembled WGS sequence"/>
</dbReference>
<dbReference type="AlphaFoldDB" id="A0A6A6U870"/>
<sequence>MRGWAYLKLEARDTMDRSIAWTSPQYLQYSLVGMADIITIANAGEKGHSNSLPLTTSSTAPSGSQRLWRSATSFTSIKQLWSGAFSKSSTDSNLSELPAHKPRNSRWGIKKVDLEETVVRKLEACPNGYPRMGAFLDSHENFMIYRRFGYLQARLLLDRQDDLRKLEESLDMFDQEIHAGKDGAAHIQTRDLPKAIGESRRELMAKIEDAFCEYCTLRSTKTPPIIVQSTYGSKANDVGIARLLSAAQTLVSLNRPAQADHVSVKNFIVGERPFCEEEETWIDCKEDLITLRPGREHAWLDAVIEYLLRGLHCRLIEFIFCSKEIKMKTDGRPPSSEVYYTQSRIDQLVTGIITIMILVLLIVPIYLLYHLASGRDNQRTQAVCFGVLLLSTLAFSAVLSLFTRARRHEILGAAAAYCAVLVVFLGNVGLNQPH</sequence>
<keyword evidence="1" id="KW-0812">Transmembrane</keyword>
<organism evidence="3 4">
    <name type="scientific">Microthyrium microscopicum</name>
    <dbReference type="NCBI Taxonomy" id="703497"/>
    <lineage>
        <taxon>Eukaryota</taxon>
        <taxon>Fungi</taxon>
        <taxon>Dikarya</taxon>
        <taxon>Ascomycota</taxon>
        <taxon>Pezizomycotina</taxon>
        <taxon>Dothideomycetes</taxon>
        <taxon>Dothideomycetes incertae sedis</taxon>
        <taxon>Microthyriales</taxon>
        <taxon>Microthyriaceae</taxon>
        <taxon>Microthyrium</taxon>
    </lineage>
</organism>
<protein>
    <recommendedName>
        <fullName evidence="2">DUF6594 domain-containing protein</fullName>
    </recommendedName>
</protein>
<dbReference type="EMBL" id="MU004236">
    <property type="protein sequence ID" value="KAF2668459.1"/>
    <property type="molecule type" value="Genomic_DNA"/>
</dbReference>
<evidence type="ECO:0000313" key="4">
    <source>
        <dbReference type="Proteomes" id="UP000799302"/>
    </source>
</evidence>
<dbReference type="InterPro" id="IPR046529">
    <property type="entry name" value="DUF6594"/>
</dbReference>
<feature type="transmembrane region" description="Helical" evidence="1">
    <location>
        <begin position="348"/>
        <end position="369"/>
    </location>
</feature>
<keyword evidence="1" id="KW-1133">Transmembrane helix</keyword>
<evidence type="ECO:0000256" key="1">
    <source>
        <dbReference type="SAM" id="Phobius"/>
    </source>
</evidence>